<proteinExistence type="predicted"/>
<evidence type="ECO:0000313" key="2">
    <source>
        <dbReference type="EMBL" id="VDK73426.1"/>
    </source>
</evidence>
<feature type="region of interest" description="Disordered" evidence="1">
    <location>
        <begin position="115"/>
        <end position="148"/>
    </location>
</feature>
<evidence type="ECO:0000313" key="3">
    <source>
        <dbReference type="Proteomes" id="UP000267096"/>
    </source>
</evidence>
<dbReference type="EMBL" id="UYRR01038393">
    <property type="protein sequence ID" value="VDK73426.1"/>
    <property type="molecule type" value="Genomic_DNA"/>
</dbReference>
<reference evidence="4" key="1">
    <citation type="submission" date="2017-02" db="UniProtKB">
        <authorList>
            <consortium name="WormBaseParasite"/>
        </authorList>
    </citation>
    <scope>IDENTIFICATION</scope>
</reference>
<reference evidence="2 3" key="2">
    <citation type="submission" date="2018-11" db="EMBL/GenBank/DDBJ databases">
        <authorList>
            <consortium name="Pathogen Informatics"/>
        </authorList>
    </citation>
    <scope>NUCLEOTIDE SEQUENCE [LARGE SCALE GENOMIC DNA]</scope>
</reference>
<evidence type="ECO:0000256" key="1">
    <source>
        <dbReference type="SAM" id="MobiDB-lite"/>
    </source>
</evidence>
<organism evidence="4">
    <name type="scientific">Anisakis simplex</name>
    <name type="common">Herring worm</name>
    <dbReference type="NCBI Taxonomy" id="6269"/>
    <lineage>
        <taxon>Eukaryota</taxon>
        <taxon>Metazoa</taxon>
        <taxon>Ecdysozoa</taxon>
        <taxon>Nematoda</taxon>
        <taxon>Chromadorea</taxon>
        <taxon>Rhabditida</taxon>
        <taxon>Spirurina</taxon>
        <taxon>Ascaridomorpha</taxon>
        <taxon>Ascaridoidea</taxon>
        <taxon>Anisakidae</taxon>
        <taxon>Anisakis</taxon>
        <taxon>Anisakis simplex complex</taxon>
    </lineage>
</organism>
<gene>
    <name evidence="2" type="ORF">ASIM_LOCUS19978</name>
</gene>
<feature type="compositionally biased region" description="Basic and acidic residues" evidence="1">
    <location>
        <begin position="133"/>
        <end position="142"/>
    </location>
</feature>
<name>A0A0M3KHY0_ANISI</name>
<evidence type="ECO:0000313" key="4">
    <source>
        <dbReference type="WBParaSite" id="ASIM_0002059501-mRNA-1"/>
    </source>
</evidence>
<sequence length="166" mass="18915">MAKRRIIKKVTTTTTKSTIVIGGRRAPIAHKAYKGNASNQNRTNRNTMISNCARMVRHSTRIPKKITRFTESIPGRDIPKKSIKTRKILEQHQRKQPQNKKQHKLAIPKKDIVIAKKTKTPQSPSSRASLKRPPSDVDHSLRTEGCNGSIGPVRSHLRRWFSEELL</sequence>
<dbReference type="AlphaFoldDB" id="A0A0M3KHY0"/>
<protein>
    <submittedName>
        <fullName evidence="2 4">Uncharacterized protein</fullName>
    </submittedName>
</protein>
<dbReference type="Proteomes" id="UP000267096">
    <property type="component" value="Unassembled WGS sequence"/>
</dbReference>
<accession>A0A0M3KHY0</accession>
<dbReference type="WBParaSite" id="ASIM_0002059501-mRNA-1">
    <property type="protein sequence ID" value="ASIM_0002059501-mRNA-1"/>
    <property type="gene ID" value="ASIM_0002059501"/>
</dbReference>
<keyword evidence="3" id="KW-1185">Reference proteome</keyword>